<organism evidence="5 6">
    <name type="scientific">Patulibacter brassicae</name>
    <dbReference type="NCBI Taxonomy" id="1705717"/>
    <lineage>
        <taxon>Bacteria</taxon>
        <taxon>Bacillati</taxon>
        <taxon>Actinomycetota</taxon>
        <taxon>Thermoleophilia</taxon>
        <taxon>Solirubrobacterales</taxon>
        <taxon>Patulibacteraceae</taxon>
        <taxon>Patulibacter</taxon>
    </lineage>
</organism>
<dbReference type="InterPro" id="IPR005872">
    <property type="entry name" value="SUI1_arc_bac"/>
</dbReference>
<dbReference type="SUPFAM" id="SSF55159">
    <property type="entry name" value="eIF1-like"/>
    <property type="match status" value="1"/>
</dbReference>
<evidence type="ECO:0000256" key="2">
    <source>
        <dbReference type="ARBA" id="ARBA00022917"/>
    </source>
</evidence>
<reference evidence="5 6" key="1">
    <citation type="submission" date="2023-11" db="EMBL/GenBank/DDBJ databases">
        <authorList>
            <person name="Xu M."/>
            <person name="Jiang T."/>
        </authorList>
    </citation>
    <scope>NUCLEOTIDE SEQUENCE [LARGE SCALE GENOMIC DNA]</scope>
    <source>
        <strain evidence="5 6">SD</strain>
    </source>
</reference>
<sequence length="135" mass="13679">MPGHDDELVWSSDGGDRRRGRGGSGGDAPGPRGGGGRGRGRDAARGSAGSRRPATGSGRAKVRREVAGRRGKGVTTVSELPLDDDAIRALAGRLKKRCGVGGSAKDGVIELQGDHRETVMAVLEAEGIDAVLAGG</sequence>
<keyword evidence="2" id="KW-0648">Protein biosynthesis</keyword>
<dbReference type="EMBL" id="JAXAVX010000011">
    <property type="protein sequence ID" value="MDX8153145.1"/>
    <property type="molecule type" value="Genomic_DNA"/>
</dbReference>
<dbReference type="Gene3D" id="3.30.780.10">
    <property type="entry name" value="SUI1-like domain"/>
    <property type="match status" value="1"/>
</dbReference>
<comment type="caution">
    <text evidence="5">The sequence shown here is derived from an EMBL/GenBank/DDBJ whole genome shotgun (WGS) entry which is preliminary data.</text>
</comment>
<evidence type="ECO:0000313" key="5">
    <source>
        <dbReference type="EMBL" id="MDX8153145.1"/>
    </source>
</evidence>
<dbReference type="InterPro" id="IPR036877">
    <property type="entry name" value="SUI1_dom_sf"/>
</dbReference>
<dbReference type="Pfam" id="PF01253">
    <property type="entry name" value="SUI1"/>
    <property type="match status" value="1"/>
</dbReference>
<evidence type="ECO:0000256" key="3">
    <source>
        <dbReference type="SAM" id="MobiDB-lite"/>
    </source>
</evidence>
<dbReference type="GO" id="GO:0003743">
    <property type="term" value="F:translation initiation factor activity"/>
    <property type="evidence" value="ECO:0007669"/>
    <property type="project" value="UniProtKB-KW"/>
</dbReference>
<keyword evidence="5" id="KW-0396">Initiation factor</keyword>
<keyword evidence="6" id="KW-1185">Reference proteome</keyword>
<accession>A0ABU4VMS1</accession>
<feature type="domain" description="SUI1" evidence="4">
    <location>
        <begin position="69"/>
        <end position="127"/>
    </location>
</feature>
<gene>
    <name evidence="5" type="ORF">SK069_16225</name>
</gene>
<name>A0ABU4VMS1_9ACTN</name>
<feature type="compositionally biased region" description="Low complexity" evidence="3">
    <location>
        <begin position="45"/>
        <end position="59"/>
    </location>
</feature>
<evidence type="ECO:0000256" key="1">
    <source>
        <dbReference type="ARBA" id="ARBA00022845"/>
    </source>
</evidence>
<evidence type="ECO:0000259" key="4">
    <source>
        <dbReference type="PROSITE" id="PS50296"/>
    </source>
</evidence>
<dbReference type="RefSeq" id="WP_319955296.1">
    <property type="nucleotide sequence ID" value="NZ_JAXAVX010000011.1"/>
</dbReference>
<protein>
    <submittedName>
        <fullName evidence="5">Translation initiation factor</fullName>
    </submittedName>
</protein>
<evidence type="ECO:0000313" key="6">
    <source>
        <dbReference type="Proteomes" id="UP001277761"/>
    </source>
</evidence>
<feature type="compositionally biased region" description="Gly residues" evidence="3">
    <location>
        <begin position="22"/>
        <end position="37"/>
    </location>
</feature>
<keyword evidence="1" id="KW-0810">Translation regulation</keyword>
<dbReference type="CDD" id="cd11567">
    <property type="entry name" value="YciH_like"/>
    <property type="match status" value="1"/>
</dbReference>
<dbReference type="PROSITE" id="PS50296">
    <property type="entry name" value="SUI1"/>
    <property type="match status" value="1"/>
</dbReference>
<feature type="region of interest" description="Disordered" evidence="3">
    <location>
        <begin position="1"/>
        <end position="72"/>
    </location>
</feature>
<proteinExistence type="predicted"/>
<dbReference type="InterPro" id="IPR001950">
    <property type="entry name" value="SUI1"/>
</dbReference>
<dbReference type="Proteomes" id="UP001277761">
    <property type="component" value="Unassembled WGS sequence"/>
</dbReference>